<proteinExistence type="predicted"/>
<evidence type="ECO:0000313" key="1">
    <source>
        <dbReference type="EMBL" id="GAX47134.1"/>
    </source>
</evidence>
<comment type="caution">
    <text evidence="1">The sequence shown here is derived from an EMBL/GenBank/DDBJ whole genome shotgun (WGS) entry which is preliminary data.</text>
</comment>
<dbReference type="Proteomes" id="UP000218689">
    <property type="component" value="Unassembled WGS sequence"/>
</dbReference>
<dbReference type="RefSeq" id="WP_094784175.1">
    <property type="nucleotide sequence ID" value="NZ_BEDT01000001.1"/>
</dbReference>
<name>A0A224XAE6_9LACT</name>
<accession>A0A224XAE6</accession>
<dbReference type="EMBL" id="BEDT01000001">
    <property type="protein sequence ID" value="GAX47134.1"/>
    <property type="molecule type" value="Genomic_DNA"/>
</dbReference>
<keyword evidence="2" id="KW-1185">Reference proteome</keyword>
<dbReference type="SUPFAM" id="SSF49785">
    <property type="entry name" value="Galactose-binding domain-like"/>
    <property type="match status" value="1"/>
</dbReference>
<organism evidence="1 2">
    <name type="scientific">Pseudolactococcus reticulitermitis</name>
    <dbReference type="NCBI Taxonomy" id="2025039"/>
    <lineage>
        <taxon>Bacteria</taxon>
        <taxon>Bacillati</taxon>
        <taxon>Bacillota</taxon>
        <taxon>Bacilli</taxon>
        <taxon>Lactobacillales</taxon>
        <taxon>Streptococcaceae</taxon>
        <taxon>Pseudolactococcus</taxon>
    </lineage>
</organism>
<dbReference type="AlphaFoldDB" id="A0A224XAE6"/>
<dbReference type="InterPro" id="IPR008979">
    <property type="entry name" value="Galactose-bd-like_sf"/>
</dbReference>
<evidence type="ECO:0000313" key="2">
    <source>
        <dbReference type="Proteomes" id="UP000218689"/>
    </source>
</evidence>
<protein>
    <submittedName>
        <fullName evidence="1">Uncharacterized protein</fullName>
    </submittedName>
</protein>
<dbReference type="OrthoDB" id="5674083at2"/>
<sequence length="277" mass="31819">MLRLEILNQDQQVVIGKVDHDKLPAPFSVQHETCCTLGIKDYIYQNGDQIRLKTDETGYFMIQLDETLAPSLLYLLKKEWFFKVPLAENLSRSSVETAFQSHRHHLMVRKAYDFEIVQYQNLSFNAHDQKQDSGAFPHAYANVETRDDSVFFAKNAIDGKYANRSHGSYPFASWGINQQADASLTIDFGRWVEIDQIALLFRADFPHDSYWESVTMVLSNGETLLFSTSKSTDFQRLTFPAVKTKWVTLKKLEKAEDTSPFPALTQIEVFGKNRIGE</sequence>
<reference evidence="2" key="1">
    <citation type="submission" date="2017-08" db="EMBL/GenBank/DDBJ databases">
        <title>Draft genome sequence of Lactococcus sp. strain Rs-Y01, isolated from the gut of the lower termite Reticulitermes speratus.</title>
        <authorList>
            <person name="Ohkuma M."/>
            <person name="Yuki M."/>
        </authorList>
    </citation>
    <scope>NUCLEOTIDE SEQUENCE [LARGE SCALE GENOMIC DNA]</scope>
    <source>
        <strain evidence="2">Rs-Y01</strain>
    </source>
</reference>
<dbReference type="Gene3D" id="2.60.120.260">
    <property type="entry name" value="Galactose-binding domain-like"/>
    <property type="match status" value="1"/>
</dbReference>
<gene>
    <name evidence="1" type="ORF">RsY01_716</name>
</gene>